<dbReference type="InterPro" id="IPR002925">
    <property type="entry name" value="Dienelactn_hydro"/>
</dbReference>
<dbReference type="PANTHER" id="PTHR46623:SF6">
    <property type="entry name" value="ALPHA_BETA-HYDROLASES SUPERFAMILY PROTEIN"/>
    <property type="match status" value="1"/>
</dbReference>
<dbReference type="Gene3D" id="3.40.50.1820">
    <property type="entry name" value="alpha/beta hydrolase"/>
    <property type="match status" value="1"/>
</dbReference>
<dbReference type="RefSeq" id="WP_235828205.1">
    <property type="nucleotide sequence ID" value="NZ_MTBP01000001.1"/>
</dbReference>
<feature type="domain" description="Dienelactone hydrolase" evidence="1">
    <location>
        <begin position="16"/>
        <end position="240"/>
    </location>
</feature>
<dbReference type="InterPro" id="IPR029058">
    <property type="entry name" value="AB_hydrolase_fold"/>
</dbReference>
<evidence type="ECO:0000313" key="3">
    <source>
        <dbReference type="Proteomes" id="UP000242367"/>
    </source>
</evidence>
<dbReference type="Proteomes" id="UP000242367">
    <property type="component" value="Unassembled WGS sequence"/>
</dbReference>
<gene>
    <name evidence="2" type="primary">clcD_1</name>
    <name evidence="2" type="ORF">BTM25_08160</name>
</gene>
<proteinExistence type="predicted"/>
<evidence type="ECO:0000313" key="2">
    <source>
        <dbReference type="EMBL" id="POM26416.1"/>
    </source>
</evidence>
<dbReference type="EMBL" id="MTBP01000001">
    <property type="protein sequence ID" value="POM26416.1"/>
    <property type="molecule type" value="Genomic_DNA"/>
</dbReference>
<evidence type="ECO:0000259" key="1">
    <source>
        <dbReference type="Pfam" id="PF01738"/>
    </source>
</evidence>
<keyword evidence="2" id="KW-0378">Hydrolase</keyword>
<dbReference type="SUPFAM" id="SSF53474">
    <property type="entry name" value="alpha/beta-Hydrolases"/>
    <property type="match status" value="1"/>
</dbReference>
<name>A0A2P4UMY9_9ACTN</name>
<dbReference type="PANTHER" id="PTHR46623">
    <property type="entry name" value="CARBOXYMETHYLENEBUTENOLIDASE-RELATED"/>
    <property type="match status" value="1"/>
</dbReference>
<accession>A0A2P4UMY9</accession>
<sequence length="243" mass="25258">MSATTVRVTGHGGDEIEAYLARPDGGGPRGGVVVIHHLPGYDRATKEMVRRFAELGYDAICPNLFFREAPGAAPDDAAAVGRANGGVPDERLLGDVAGALAHLRALPTSNGRAGVIGHCSGGRQAVLAACELDVDAAVDCYGAFVLAAPPDGFPLKVSGLEDRLPALRAPLLGLFGAEDKFPAPAEVDELARVLTAHGKDFDFHTYDGAGHAFFAVDRPSYDVAAANDGWEKIAAFFATHLGA</sequence>
<reference evidence="2 3" key="1">
    <citation type="journal article" date="2017" name="Chemistry">
        <title>Isolation, Biosynthesis and Chemical Modifications of Rubterolones A-F: Rare Tropolone Alkaloids from Actinomadura sp. 5-2.</title>
        <authorList>
            <person name="Guo H."/>
            <person name="Benndorf R."/>
            <person name="Leichnitz D."/>
            <person name="Klassen J.L."/>
            <person name="Vollmers J."/>
            <person name="Gorls H."/>
            <person name="Steinacker M."/>
            <person name="Weigel C."/>
            <person name="Dahse H.M."/>
            <person name="Kaster A.K."/>
            <person name="de Beer Z.W."/>
            <person name="Poulsen M."/>
            <person name="Beemelmanns C."/>
        </authorList>
    </citation>
    <scope>NUCLEOTIDE SEQUENCE [LARGE SCALE GENOMIC DNA]</scope>
    <source>
        <strain evidence="2 3">5-2</strain>
    </source>
</reference>
<dbReference type="AlphaFoldDB" id="A0A2P4UMY9"/>
<dbReference type="InterPro" id="IPR051049">
    <property type="entry name" value="Dienelactone_hydrolase-like"/>
</dbReference>
<dbReference type="GO" id="GO:0008806">
    <property type="term" value="F:carboxymethylenebutenolidase activity"/>
    <property type="evidence" value="ECO:0007669"/>
    <property type="project" value="UniProtKB-EC"/>
</dbReference>
<dbReference type="EC" id="3.1.1.45" evidence="2"/>
<protein>
    <submittedName>
        <fullName evidence="2">Carboxymethylenebutenolidase</fullName>
        <ecNumber evidence="2">3.1.1.45</ecNumber>
    </submittedName>
</protein>
<organism evidence="2 3">
    <name type="scientific">Actinomadura rubteroloni</name>
    <dbReference type="NCBI Taxonomy" id="1926885"/>
    <lineage>
        <taxon>Bacteria</taxon>
        <taxon>Bacillati</taxon>
        <taxon>Actinomycetota</taxon>
        <taxon>Actinomycetes</taxon>
        <taxon>Streptosporangiales</taxon>
        <taxon>Thermomonosporaceae</taxon>
        <taxon>Actinomadura</taxon>
    </lineage>
</organism>
<comment type="caution">
    <text evidence="2">The sequence shown here is derived from an EMBL/GenBank/DDBJ whole genome shotgun (WGS) entry which is preliminary data.</text>
</comment>
<keyword evidence="3" id="KW-1185">Reference proteome</keyword>
<dbReference type="Pfam" id="PF01738">
    <property type="entry name" value="DLH"/>
    <property type="match status" value="1"/>
</dbReference>